<keyword evidence="2" id="KW-0614">Plasmid</keyword>
<dbReference type="KEGG" id="hxa:Halxa_0228"/>
<dbReference type="HOGENOM" id="CLU_3394510_0_0_2"/>
<proteinExistence type="predicted"/>
<protein>
    <submittedName>
        <fullName evidence="2">Uncharacterized protein</fullName>
    </submittedName>
</protein>
<organism evidence="2 3">
    <name type="scientific">Halopiger xanaduensis (strain DSM 18323 / JCM 14033 / SH-6)</name>
    <dbReference type="NCBI Taxonomy" id="797210"/>
    <lineage>
        <taxon>Archaea</taxon>
        <taxon>Methanobacteriati</taxon>
        <taxon>Methanobacteriota</taxon>
        <taxon>Stenosarchaea group</taxon>
        <taxon>Halobacteria</taxon>
        <taxon>Halobacteriales</taxon>
        <taxon>Natrialbaceae</taxon>
        <taxon>Halopiger</taxon>
    </lineage>
</organism>
<gene>
    <name evidence="2" type="ordered locus">Halxa_0228</name>
</gene>
<feature type="region of interest" description="Disordered" evidence="1">
    <location>
        <begin position="1"/>
        <end position="31"/>
    </location>
</feature>
<feature type="compositionally biased region" description="Basic and acidic residues" evidence="1">
    <location>
        <begin position="15"/>
        <end position="31"/>
    </location>
</feature>
<evidence type="ECO:0000313" key="2">
    <source>
        <dbReference type="EMBL" id="AEH39468.1"/>
    </source>
</evidence>
<keyword evidence="3" id="KW-1185">Reference proteome</keyword>
<name>F8DEN1_HALXS</name>
<feature type="compositionally biased region" description="Acidic residues" evidence="1">
    <location>
        <begin position="1"/>
        <end position="10"/>
    </location>
</feature>
<dbReference type="EMBL" id="CP002842">
    <property type="protein sequence ID" value="AEH39468.1"/>
    <property type="molecule type" value="Genomic_DNA"/>
</dbReference>
<evidence type="ECO:0000256" key="1">
    <source>
        <dbReference type="SAM" id="MobiDB-lite"/>
    </source>
</evidence>
<sequence>MSEASPEDVEQAIRQLERDQQRREEAARFYQ</sequence>
<dbReference type="AlphaFoldDB" id="F8DEN1"/>
<evidence type="ECO:0000313" key="3">
    <source>
        <dbReference type="Proteomes" id="UP000006794"/>
    </source>
</evidence>
<reference evidence="3" key="1">
    <citation type="journal article" date="2012" name="Stand. Genomic Sci.">
        <title>Complete genome sequence of Halopiger xanaduensis type strain (SH-6(T)).</title>
        <authorList>
            <person name="Anderson I."/>
            <person name="Tindall B.J."/>
            <person name="Rohde M."/>
            <person name="Lucas S."/>
            <person name="Han J."/>
            <person name="Lapidus A."/>
            <person name="Cheng J.F."/>
            <person name="Goodwin L."/>
            <person name="Pitluck S."/>
            <person name="Peters L."/>
            <person name="Pati A."/>
            <person name="Mikhailova N."/>
            <person name="Pagani I."/>
            <person name="Teshima H."/>
            <person name="Han C."/>
            <person name="Tapia R."/>
            <person name="Land M."/>
            <person name="Woyke T."/>
            <person name="Klenk H.P."/>
            <person name="Kyrpides N."/>
            <person name="Ivanova N."/>
        </authorList>
    </citation>
    <scope>NUCLEOTIDE SEQUENCE [LARGE SCALE GENOMIC DNA]</scope>
    <source>
        <strain evidence="3">DSM 18323 / JCM 14033 / SH-6</strain>
        <plasmid evidence="3">Plasmid pHALXA03</plasmid>
    </source>
</reference>
<dbReference type="Proteomes" id="UP000006794">
    <property type="component" value="Plasmid pHALXA03"/>
</dbReference>
<geneLocation type="plasmid" evidence="2 3">
    <name>pHALXA03</name>
</geneLocation>
<accession>F8DEN1</accession>